<organism evidence="2 3">
    <name type="scientific">Streptomyces canus</name>
    <dbReference type="NCBI Taxonomy" id="58343"/>
    <lineage>
        <taxon>Bacteria</taxon>
        <taxon>Bacillati</taxon>
        <taxon>Actinomycetota</taxon>
        <taxon>Actinomycetes</taxon>
        <taxon>Kitasatosporales</taxon>
        <taxon>Streptomycetaceae</taxon>
        <taxon>Streptomyces</taxon>
        <taxon>Streptomyces aurantiacus group</taxon>
    </lineage>
</organism>
<dbReference type="AlphaFoldDB" id="A0A101SHG1"/>
<dbReference type="Proteomes" id="UP000053669">
    <property type="component" value="Unassembled WGS sequence"/>
</dbReference>
<evidence type="ECO:0000256" key="1">
    <source>
        <dbReference type="SAM" id="Phobius"/>
    </source>
</evidence>
<dbReference type="EMBL" id="LMWU01000005">
    <property type="protein sequence ID" value="KUN73878.1"/>
    <property type="molecule type" value="Genomic_DNA"/>
</dbReference>
<feature type="transmembrane region" description="Helical" evidence="1">
    <location>
        <begin position="34"/>
        <end position="51"/>
    </location>
</feature>
<sequence>MATSESNEHRRDADARLWAHHLHTDTMVFQRGNLFLVAQSLLAVAYSTTATSGTTHAAARVLAGFGLALTAVWAYVGHRYHRYNRAIQRRTAERLSDYAETYRASRISGPSAMPLIAYALPVLAAVMWIVLLIVT</sequence>
<dbReference type="RefSeq" id="WP_059204641.1">
    <property type="nucleotide sequence ID" value="NZ_KQ948657.1"/>
</dbReference>
<keyword evidence="1" id="KW-0812">Transmembrane</keyword>
<evidence type="ECO:0000313" key="2">
    <source>
        <dbReference type="EMBL" id="KUN73878.1"/>
    </source>
</evidence>
<proteinExistence type="predicted"/>
<feature type="transmembrane region" description="Helical" evidence="1">
    <location>
        <begin position="57"/>
        <end position="76"/>
    </location>
</feature>
<evidence type="ECO:0000313" key="3">
    <source>
        <dbReference type="Proteomes" id="UP000053669"/>
    </source>
</evidence>
<feature type="transmembrane region" description="Helical" evidence="1">
    <location>
        <begin position="115"/>
        <end position="134"/>
    </location>
</feature>
<accession>A0A101SHG1</accession>
<name>A0A101SHG1_9ACTN</name>
<comment type="caution">
    <text evidence="2">The sequence shown here is derived from an EMBL/GenBank/DDBJ whole genome shotgun (WGS) entry which is preliminary data.</text>
</comment>
<reference evidence="2 3" key="1">
    <citation type="submission" date="2015-10" db="EMBL/GenBank/DDBJ databases">
        <title>Draft genome sequence of Streptomyces canus DSM 40017, type strain for the species Streptomyces canus.</title>
        <authorList>
            <person name="Ruckert C."/>
            <person name="Winkler A."/>
            <person name="Kalinowski J."/>
            <person name="Kampfer P."/>
            <person name="Glaeser S."/>
        </authorList>
    </citation>
    <scope>NUCLEOTIDE SEQUENCE [LARGE SCALE GENOMIC DNA]</scope>
    <source>
        <strain evidence="2 3">DSM 40017</strain>
    </source>
</reference>
<protein>
    <submittedName>
        <fullName evidence="2">Uncharacterized protein</fullName>
    </submittedName>
</protein>
<keyword evidence="1" id="KW-1133">Transmembrane helix</keyword>
<gene>
    <name evidence="2" type="ORF">AQJ46_06240</name>
</gene>
<keyword evidence="1" id="KW-0472">Membrane</keyword>